<organism evidence="1 2">
    <name type="scientific">Uncinula necator</name>
    <name type="common">Grape powdery mildew</name>
    <dbReference type="NCBI Taxonomy" id="52586"/>
    <lineage>
        <taxon>Eukaryota</taxon>
        <taxon>Fungi</taxon>
        <taxon>Dikarya</taxon>
        <taxon>Ascomycota</taxon>
        <taxon>Pezizomycotina</taxon>
        <taxon>Leotiomycetes</taxon>
        <taxon>Erysiphales</taxon>
        <taxon>Erysiphaceae</taxon>
        <taxon>Erysiphe</taxon>
    </lineage>
</organism>
<dbReference type="STRING" id="52586.A0A0B1NVM1"/>
<proteinExistence type="predicted"/>
<reference evidence="1 2" key="1">
    <citation type="journal article" date="2014" name="BMC Genomics">
        <title>Adaptive genomic structural variation in the grape powdery mildew pathogen, Erysiphe necator.</title>
        <authorList>
            <person name="Jones L."/>
            <person name="Riaz S."/>
            <person name="Morales-Cruz A."/>
            <person name="Amrine K.C."/>
            <person name="McGuire B."/>
            <person name="Gubler W.D."/>
            <person name="Walker M.A."/>
            <person name="Cantu D."/>
        </authorList>
    </citation>
    <scope>NUCLEOTIDE SEQUENCE [LARGE SCALE GENOMIC DNA]</scope>
    <source>
        <strain evidence="2">c</strain>
    </source>
</reference>
<keyword evidence="2" id="KW-1185">Reference proteome</keyword>
<accession>A0A0B1NVM1</accession>
<gene>
    <name evidence="1" type="ORF">EV44_g3638</name>
</gene>
<dbReference type="HOGENOM" id="CLU_001650_8_0_1"/>
<dbReference type="PANTHER" id="PTHR11439:SF467">
    <property type="entry name" value="INTEGRASE CATALYTIC DOMAIN-CONTAINING PROTEIN"/>
    <property type="match status" value="1"/>
</dbReference>
<dbReference type="CDD" id="cd09272">
    <property type="entry name" value="RNase_HI_RT_Ty1"/>
    <property type="match status" value="1"/>
</dbReference>
<protein>
    <submittedName>
        <fullName evidence="1">Putative effector</fullName>
    </submittedName>
</protein>
<evidence type="ECO:0000313" key="2">
    <source>
        <dbReference type="Proteomes" id="UP000030854"/>
    </source>
</evidence>
<dbReference type="OMA" id="RIDPKEY"/>
<dbReference type="PANTHER" id="PTHR11439">
    <property type="entry name" value="GAG-POL-RELATED RETROTRANSPOSON"/>
    <property type="match status" value="1"/>
</dbReference>
<name>A0A0B1NVM1_UNCNE</name>
<dbReference type="Proteomes" id="UP000030854">
    <property type="component" value="Unassembled WGS sequence"/>
</dbReference>
<sequence length="182" mass="20812">MEMFLGIRITRNRKKKTLWLDQQQYLERTLEKFGIPNAKHRPVSIPLDGYDNLTPANNDEERIDPKEYSMIIGSLMFAMVYTRADIAFALGRLSQYMKEPVKKHGQALKKLMRYLRFTSDYRLCFKPGESVNLVVYSDADWATDKVDRKSISGGVGMLCGAAIFWLSRKQKSVTTSTAEADG</sequence>
<comment type="caution">
    <text evidence="1">The sequence shown here is derived from an EMBL/GenBank/DDBJ whole genome shotgun (WGS) entry which is preliminary data.</text>
</comment>
<evidence type="ECO:0000313" key="1">
    <source>
        <dbReference type="EMBL" id="KHJ30018.1"/>
    </source>
</evidence>
<dbReference type="AlphaFoldDB" id="A0A0B1NVM1"/>
<dbReference type="EMBL" id="JNVN01005625">
    <property type="protein sequence ID" value="KHJ30018.1"/>
    <property type="molecule type" value="Genomic_DNA"/>
</dbReference>